<evidence type="ECO:0000313" key="7">
    <source>
        <dbReference type="EMBL" id="CAG8971592.1"/>
    </source>
</evidence>
<dbReference type="InterPro" id="IPR036259">
    <property type="entry name" value="MFS_trans_sf"/>
</dbReference>
<evidence type="ECO:0000256" key="6">
    <source>
        <dbReference type="SAM" id="MobiDB-lite"/>
    </source>
</evidence>
<gene>
    <name evidence="7" type="ORF">HYALB_00007984</name>
</gene>
<dbReference type="AlphaFoldDB" id="A0A9N9LFC0"/>
<keyword evidence="4" id="KW-1133">Transmembrane helix</keyword>
<sequence>MGVDNSGATAGPNSTVVTPSESTPSQRGEDDRQPQGKQPLSKRGLAVIWDSLDKTPKERALIAKLDWWILIYVCGAYFVKYLDQTNVSNAYVSGMREGLNLKGNDLNLLTTYWTIGYIIGQFPSQMIMTKIPPSI</sequence>
<keyword evidence="8" id="KW-1185">Reference proteome</keyword>
<dbReference type="GO" id="GO:0016020">
    <property type="term" value="C:membrane"/>
    <property type="evidence" value="ECO:0007669"/>
    <property type="project" value="UniProtKB-SubCell"/>
</dbReference>
<feature type="compositionally biased region" description="Polar residues" evidence="6">
    <location>
        <begin position="1"/>
        <end position="13"/>
    </location>
</feature>
<evidence type="ECO:0000256" key="2">
    <source>
        <dbReference type="ARBA" id="ARBA00022448"/>
    </source>
</evidence>
<comment type="caution">
    <text evidence="7">The sequence shown here is derived from an EMBL/GenBank/DDBJ whole genome shotgun (WGS) entry which is preliminary data.</text>
</comment>
<feature type="region of interest" description="Disordered" evidence="6">
    <location>
        <begin position="1"/>
        <end position="42"/>
    </location>
</feature>
<dbReference type="EMBL" id="CAJVRM010000025">
    <property type="protein sequence ID" value="CAG8971592.1"/>
    <property type="molecule type" value="Genomic_DNA"/>
</dbReference>
<feature type="compositionally biased region" description="Low complexity" evidence="6">
    <location>
        <begin position="14"/>
        <end position="25"/>
    </location>
</feature>
<dbReference type="Proteomes" id="UP000701801">
    <property type="component" value="Unassembled WGS sequence"/>
</dbReference>
<name>A0A9N9LFC0_9HELO</name>
<evidence type="ECO:0000256" key="1">
    <source>
        <dbReference type="ARBA" id="ARBA00004141"/>
    </source>
</evidence>
<keyword evidence="3" id="KW-0812">Transmembrane</keyword>
<evidence type="ECO:0000256" key="5">
    <source>
        <dbReference type="ARBA" id="ARBA00023136"/>
    </source>
</evidence>
<evidence type="ECO:0000256" key="4">
    <source>
        <dbReference type="ARBA" id="ARBA00022989"/>
    </source>
</evidence>
<protein>
    <recommendedName>
        <fullName evidence="9">Pantothenate transporter liz1</fullName>
    </recommendedName>
</protein>
<evidence type="ECO:0008006" key="9">
    <source>
        <dbReference type="Google" id="ProtNLM"/>
    </source>
</evidence>
<proteinExistence type="predicted"/>
<reference evidence="7" key="1">
    <citation type="submission" date="2021-07" db="EMBL/GenBank/DDBJ databases">
        <authorList>
            <person name="Durling M."/>
        </authorList>
    </citation>
    <scope>NUCLEOTIDE SEQUENCE</scope>
</reference>
<dbReference type="SUPFAM" id="SSF103473">
    <property type="entry name" value="MFS general substrate transporter"/>
    <property type="match status" value="1"/>
</dbReference>
<evidence type="ECO:0000256" key="3">
    <source>
        <dbReference type="ARBA" id="ARBA00022692"/>
    </source>
</evidence>
<comment type="subcellular location">
    <subcellularLocation>
        <location evidence="1">Membrane</location>
        <topology evidence="1">Multi-pass membrane protein</topology>
    </subcellularLocation>
</comment>
<dbReference type="OrthoDB" id="3639251at2759"/>
<dbReference type="Gene3D" id="1.20.1250.20">
    <property type="entry name" value="MFS general substrate transporter like domains"/>
    <property type="match status" value="1"/>
</dbReference>
<keyword evidence="5" id="KW-0472">Membrane</keyword>
<dbReference type="PANTHER" id="PTHR43791:SF39">
    <property type="entry name" value="TRANSPORTER LIZ1_SEO1, PUTATIVE (AFU_ORTHOLOGUE AFUA_3G00980)-RELATED"/>
    <property type="match status" value="1"/>
</dbReference>
<organism evidence="7 8">
    <name type="scientific">Hymenoscyphus albidus</name>
    <dbReference type="NCBI Taxonomy" id="595503"/>
    <lineage>
        <taxon>Eukaryota</taxon>
        <taxon>Fungi</taxon>
        <taxon>Dikarya</taxon>
        <taxon>Ascomycota</taxon>
        <taxon>Pezizomycotina</taxon>
        <taxon>Leotiomycetes</taxon>
        <taxon>Helotiales</taxon>
        <taxon>Helotiaceae</taxon>
        <taxon>Hymenoscyphus</taxon>
    </lineage>
</organism>
<evidence type="ECO:0000313" key="8">
    <source>
        <dbReference type="Proteomes" id="UP000701801"/>
    </source>
</evidence>
<dbReference type="GO" id="GO:0022857">
    <property type="term" value="F:transmembrane transporter activity"/>
    <property type="evidence" value="ECO:0007669"/>
    <property type="project" value="TreeGrafter"/>
</dbReference>
<accession>A0A9N9LFC0</accession>
<dbReference type="PANTHER" id="PTHR43791">
    <property type="entry name" value="PERMEASE-RELATED"/>
    <property type="match status" value="1"/>
</dbReference>
<keyword evidence="2" id="KW-0813">Transport</keyword>